<feature type="compositionally biased region" description="Basic and acidic residues" evidence="8">
    <location>
        <begin position="17"/>
        <end position="33"/>
    </location>
</feature>
<keyword evidence="2" id="KW-0808">Transferase</keyword>
<dbReference type="PROSITE" id="PS00107">
    <property type="entry name" value="PROTEIN_KINASE_ATP"/>
    <property type="match status" value="1"/>
</dbReference>
<feature type="domain" description="Protein kinase" evidence="9">
    <location>
        <begin position="100"/>
        <end position="198"/>
    </location>
</feature>
<sequence>MTQGIYNIVCKLCRSTERAERSRVHERGTSAERRYKRSHRRSPTSRRRHRHHRRRSSKHKDSYDSRSPTAESEQSRAPSIQDDEDGHLIYRHGDILQSRYKIQSTLGEGTFGKVVKVKDLQTDELLALKIIKNVEKYRDAAKLEINVLQKINEKDPSCKQHQSLSPIKRLFAKKPRKRWASSSVLTSGWHGFATFLPL</sequence>
<dbReference type="EMBL" id="GDHC01011198">
    <property type="protein sequence ID" value="JAQ07431.1"/>
    <property type="molecule type" value="Transcribed_RNA"/>
</dbReference>
<evidence type="ECO:0000256" key="1">
    <source>
        <dbReference type="ARBA" id="ARBA00022527"/>
    </source>
</evidence>
<dbReference type="SUPFAM" id="SSF56112">
    <property type="entry name" value="Protein kinase-like (PK-like)"/>
    <property type="match status" value="1"/>
</dbReference>
<proteinExistence type="inferred from homology"/>
<evidence type="ECO:0000256" key="5">
    <source>
        <dbReference type="ARBA" id="ARBA00022840"/>
    </source>
</evidence>
<evidence type="ECO:0000256" key="8">
    <source>
        <dbReference type="SAM" id="MobiDB-lite"/>
    </source>
</evidence>
<feature type="region of interest" description="Disordered" evidence="8">
    <location>
        <begin position="17"/>
        <end position="86"/>
    </location>
</feature>
<feature type="compositionally biased region" description="Polar residues" evidence="8">
    <location>
        <begin position="68"/>
        <end position="78"/>
    </location>
</feature>
<dbReference type="InterPro" id="IPR011009">
    <property type="entry name" value="Kinase-like_dom_sf"/>
</dbReference>
<comment type="similarity">
    <text evidence="6">Belongs to the protein kinase superfamily. CMGC Ser/Thr protein kinase family. Lammer subfamily.</text>
</comment>
<evidence type="ECO:0000259" key="9">
    <source>
        <dbReference type="PROSITE" id="PS50011"/>
    </source>
</evidence>
<dbReference type="InterPro" id="IPR051175">
    <property type="entry name" value="CLK_kinases"/>
</dbReference>
<keyword evidence="4 10" id="KW-0418">Kinase</keyword>
<dbReference type="InterPro" id="IPR017441">
    <property type="entry name" value="Protein_kinase_ATP_BS"/>
</dbReference>
<feature type="compositionally biased region" description="Basic residues" evidence="8">
    <location>
        <begin position="34"/>
        <end position="58"/>
    </location>
</feature>
<dbReference type="PANTHER" id="PTHR45646">
    <property type="entry name" value="SERINE/THREONINE-PROTEIN KINASE DOA-RELATED"/>
    <property type="match status" value="1"/>
</dbReference>
<organism evidence="10">
    <name type="scientific">Lygus hesperus</name>
    <name type="common">Western plant bug</name>
    <dbReference type="NCBI Taxonomy" id="30085"/>
    <lineage>
        <taxon>Eukaryota</taxon>
        <taxon>Metazoa</taxon>
        <taxon>Ecdysozoa</taxon>
        <taxon>Arthropoda</taxon>
        <taxon>Hexapoda</taxon>
        <taxon>Insecta</taxon>
        <taxon>Pterygota</taxon>
        <taxon>Neoptera</taxon>
        <taxon>Paraneoptera</taxon>
        <taxon>Hemiptera</taxon>
        <taxon>Heteroptera</taxon>
        <taxon>Panheteroptera</taxon>
        <taxon>Cimicomorpha</taxon>
        <taxon>Miridae</taxon>
        <taxon>Mirini</taxon>
        <taxon>Lygus</taxon>
    </lineage>
</organism>
<evidence type="ECO:0000256" key="3">
    <source>
        <dbReference type="ARBA" id="ARBA00022741"/>
    </source>
</evidence>
<accession>A0A146LH45</accession>
<dbReference type="PANTHER" id="PTHR45646:SF11">
    <property type="entry name" value="SERINE_THREONINE-PROTEIN KINASE DOA"/>
    <property type="match status" value="1"/>
</dbReference>
<reference evidence="10" key="1">
    <citation type="journal article" date="2016" name="Gigascience">
        <title>De novo construction of an expanded transcriptome assembly for the western tarnished plant bug, Lygus hesperus.</title>
        <authorList>
            <person name="Tassone E.E."/>
            <person name="Geib S.M."/>
            <person name="Hall B."/>
            <person name="Fabrick J.A."/>
            <person name="Brent C.S."/>
            <person name="Hull J.J."/>
        </authorList>
    </citation>
    <scope>NUCLEOTIDE SEQUENCE</scope>
</reference>
<keyword evidence="3 7" id="KW-0547">Nucleotide-binding</keyword>
<evidence type="ECO:0000256" key="4">
    <source>
        <dbReference type="ARBA" id="ARBA00022777"/>
    </source>
</evidence>
<dbReference type="GO" id="GO:0005524">
    <property type="term" value="F:ATP binding"/>
    <property type="evidence" value="ECO:0007669"/>
    <property type="project" value="UniProtKB-UniRule"/>
</dbReference>
<dbReference type="GO" id="GO:0004674">
    <property type="term" value="F:protein serine/threonine kinase activity"/>
    <property type="evidence" value="ECO:0007669"/>
    <property type="project" value="UniProtKB-KW"/>
</dbReference>
<keyword evidence="1" id="KW-0723">Serine/threonine-protein kinase</keyword>
<protein>
    <submittedName>
        <fullName evidence="10">Serine/threonine-protein kinase Doa</fullName>
    </submittedName>
</protein>
<keyword evidence="5 7" id="KW-0067">ATP-binding</keyword>
<evidence type="ECO:0000256" key="6">
    <source>
        <dbReference type="ARBA" id="ARBA00037966"/>
    </source>
</evidence>
<dbReference type="GO" id="GO:0043484">
    <property type="term" value="P:regulation of RNA splicing"/>
    <property type="evidence" value="ECO:0007669"/>
    <property type="project" value="TreeGrafter"/>
</dbReference>
<dbReference type="PROSITE" id="PS50011">
    <property type="entry name" value="PROTEIN_KINASE_DOM"/>
    <property type="match status" value="1"/>
</dbReference>
<evidence type="ECO:0000313" key="10">
    <source>
        <dbReference type="EMBL" id="JAQ07431.1"/>
    </source>
</evidence>
<dbReference type="Gene3D" id="3.30.200.20">
    <property type="entry name" value="Phosphorylase Kinase, domain 1"/>
    <property type="match status" value="1"/>
</dbReference>
<feature type="binding site" evidence="7">
    <location>
        <position position="129"/>
    </location>
    <ligand>
        <name>ATP</name>
        <dbReference type="ChEBI" id="CHEBI:30616"/>
    </ligand>
</feature>
<dbReference type="InterPro" id="IPR000719">
    <property type="entry name" value="Prot_kinase_dom"/>
</dbReference>
<gene>
    <name evidence="10" type="primary">Doa_1</name>
    <name evidence="10" type="ORF">g.70653</name>
</gene>
<evidence type="ECO:0000256" key="2">
    <source>
        <dbReference type="ARBA" id="ARBA00022679"/>
    </source>
</evidence>
<dbReference type="GO" id="GO:0005634">
    <property type="term" value="C:nucleus"/>
    <property type="evidence" value="ECO:0007669"/>
    <property type="project" value="TreeGrafter"/>
</dbReference>
<dbReference type="AlphaFoldDB" id="A0A146LH45"/>
<name>A0A146LH45_LYGHE</name>
<evidence type="ECO:0000256" key="7">
    <source>
        <dbReference type="PROSITE-ProRule" id="PRU10141"/>
    </source>
</evidence>